<evidence type="ECO:0000313" key="5">
    <source>
        <dbReference type="EMBL" id="KOG06913.1"/>
    </source>
</evidence>
<dbReference type="SUPFAM" id="SSF56349">
    <property type="entry name" value="DNA breaking-rejoining enzymes"/>
    <property type="match status" value="1"/>
</dbReference>
<sequence>MANIQKRPNGKWRARYRDLDGKEHARHFERKLDAQRWLDEVTASMVTGQYVDPRAGRVTFEKYAEKWEGSLIASEAGERITDNALRLHLVPALGARSMAAIRRNDIQVLFKHLSDQLGPGSVRNVYDVLVRVMTAAVDDKVLASSPCRRITLPAMPDEEVTPPTVEQVEAMARVMPPYIRAAIVTLAGSGLRIGELLGLKVSDVDFKAGAIRVDRQRLQSGKIGPPKTAKSRRTVPVGEVVTDALLAHLAARPSKEWLFTMEEGEPLNYRRWKTEWNGARKALQAAENGAAEREGRKAVELPHMVTHDLRHFYASALIAGGASVKQVQLVLGHASAVITLRIYAHLWPGEEDRTRAVMDAVLGGLRTGCGQVGDMARETAGQNA</sequence>
<dbReference type="GO" id="GO:0003677">
    <property type="term" value="F:DNA binding"/>
    <property type="evidence" value="ECO:0007669"/>
    <property type="project" value="UniProtKB-KW"/>
</dbReference>
<name>A0A0L8IZS9_STRVR</name>
<dbReference type="AlphaFoldDB" id="A0A0L8IZS9"/>
<comment type="caution">
    <text evidence="5">The sequence shown here is derived from an EMBL/GenBank/DDBJ whole genome shotgun (WGS) entry which is preliminary data.</text>
</comment>
<dbReference type="CDD" id="cd01189">
    <property type="entry name" value="INT_ICEBs1_C_like"/>
    <property type="match status" value="1"/>
</dbReference>
<organism evidence="5 6">
    <name type="scientific">Streptomyces viridochromogenes</name>
    <dbReference type="NCBI Taxonomy" id="1938"/>
    <lineage>
        <taxon>Bacteria</taxon>
        <taxon>Bacillati</taxon>
        <taxon>Actinomycetota</taxon>
        <taxon>Actinomycetes</taxon>
        <taxon>Kitasatosporales</taxon>
        <taxon>Streptomycetaceae</taxon>
        <taxon>Streptomyces</taxon>
    </lineage>
</organism>
<dbReference type="Pfam" id="PF26003">
    <property type="entry name" value="Integrase_N_phage"/>
    <property type="match status" value="1"/>
</dbReference>
<dbReference type="PANTHER" id="PTHR30349">
    <property type="entry name" value="PHAGE INTEGRASE-RELATED"/>
    <property type="match status" value="1"/>
</dbReference>
<reference evidence="5 6" key="1">
    <citation type="submission" date="2015-06" db="EMBL/GenBank/DDBJ databases">
        <authorList>
            <person name="Hoefler B.C."/>
            <person name="Straight P.D."/>
        </authorList>
    </citation>
    <scope>NUCLEOTIDE SEQUENCE [LARGE SCALE GENOMIC DNA]</scope>
    <source>
        <strain evidence="5 6">NRRL 3427</strain>
    </source>
</reference>
<dbReference type="GO" id="GO:0006310">
    <property type="term" value="P:DNA recombination"/>
    <property type="evidence" value="ECO:0007669"/>
    <property type="project" value="UniProtKB-KW"/>
</dbReference>
<evidence type="ECO:0000259" key="4">
    <source>
        <dbReference type="PROSITE" id="PS51898"/>
    </source>
</evidence>
<evidence type="ECO:0000256" key="2">
    <source>
        <dbReference type="ARBA" id="ARBA00023125"/>
    </source>
</evidence>
<keyword evidence="2" id="KW-0238">DNA-binding</keyword>
<dbReference type="InterPro" id="IPR011010">
    <property type="entry name" value="DNA_brk_join_enz"/>
</dbReference>
<evidence type="ECO:0000256" key="3">
    <source>
        <dbReference type="ARBA" id="ARBA00023172"/>
    </source>
</evidence>
<dbReference type="PROSITE" id="PS51898">
    <property type="entry name" value="TYR_RECOMBINASE"/>
    <property type="match status" value="1"/>
</dbReference>
<evidence type="ECO:0000256" key="1">
    <source>
        <dbReference type="ARBA" id="ARBA00008857"/>
    </source>
</evidence>
<dbReference type="PATRIC" id="fig|1938.6.peg.8892"/>
<dbReference type="Pfam" id="PF00589">
    <property type="entry name" value="Phage_integrase"/>
    <property type="match status" value="1"/>
</dbReference>
<comment type="similarity">
    <text evidence="1">Belongs to the 'phage' integrase family.</text>
</comment>
<dbReference type="InterPro" id="IPR010998">
    <property type="entry name" value="Integrase_recombinase_N"/>
</dbReference>
<dbReference type="InterPro" id="IPR002104">
    <property type="entry name" value="Integrase_catalytic"/>
</dbReference>
<feature type="domain" description="Tyr recombinase" evidence="4">
    <location>
        <begin position="158"/>
        <end position="359"/>
    </location>
</feature>
<dbReference type="GO" id="GO:0015074">
    <property type="term" value="P:DNA integration"/>
    <property type="evidence" value="ECO:0007669"/>
    <property type="project" value="InterPro"/>
</dbReference>
<dbReference type="InterPro" id="IPR058717">
    <property type="entry name" value="Phage_L5_Integrase_N"/>
</dbReference>
<keyword evidence="3" id="KW-0233">DNA recombination</keyword>
<proteinExistence type="inferred from homology"/>
<dbReference type="EMBL" id="LGUP01000421">
    <property type="protein sequence ID" value="KOG06913.1"/>
    <property type="molecule type" value="Genomic_DNA"/>
</dbReference>
<dbReference type="Proteomes" id="UP000037023">
    <property type="component" value="Unassembled WGS sequence"/>
</dbReference>
<evidence type="ECO:0000313" key="6">
    <source>
        <dbReference type="Proteomes" id="UP000037023"/>
    </source>
</evidence>
<protein>
    <submittedName>
        <fullName evidence="5">Integrase</fullName>
    </submittedName>
</protein>
<accession>A0A0L8IZS9</accession>
<dbReference type="RefSeq" id="WP_033211327.1">
    <property type="nucleotide sequence ID" value="NZ_LGUP01000421.1"/>
</dbReference>
<dbReference type="InterPro" id="IPR013762">
    <property type="entry name" value="Integrase-like_cat_sf"/>
</dbReference>
<dbReference type="PANTHER" id="PTHR30349:SF64">
    <property type="entry name" value="PROPHAGE INTEGRASE INTD-RELATED"/>
    <property type="match status" value="1"/>
</dbReference>
<dbReference type="InterPro" id="IPR050090">
    <property type="entry name" value="Tyrosine_recombinase_XerCD"/>
</dbReference>
<gene>
    <name evidence="5" type="ORF">ADK34_41300</name>
</gene>
<dbReference type="OrthoDB" id="4529782at2"/>
<dbReference type="Gene3D" id="1.10.150.130">
    <property type="match status" value="1"/>
</dbReference>
<dbReference type="Gene3D" id="1.10.443.10">
    <property type="entry name" value="Intergrase catalytic core"/>
    <property type="match status" value="1"/>
</dbReference>